<protein>
    <recommendedName>
        <fullName evidence="3">Head decoration protein</fullName>
    </recommendedName>
</protein>
<gene>
    <name evidence="1" type="ORF">CBW21_22400</name>
</gene>
<keyword evidence="2" id="KW-1185">Reference proteome</keyword>
<evidence type="ECO:0008006" key="3">
    <source>
        <dbReference type="Google" id="ProtNLM"/>
    </source>
</evidence>
<name>A0A202B283_CHRVL</name>
<dbReference type="RefSeq" id="WP_087698903.1">
    <property type="nucleotide sequence ID" value="NZ_NHOO01000032.1"/>
</dbReference>
<evidence type="ECO:0000313" key="2">
    <source>
        <dbReference type="Proteomes" id="UP000196342"/>
    </source>
</evidence>
<organism evidence="1 2">
    <name type="scientific">Chromobacterium violaceum</name>
    <dbReference type="NCBI Taxonomy" id="536"/>
    <lineage>
        <taxon>Bacteria</taxon>
        <taxon>Pseudomonadati</taxon>
        <taxon>Pseudomonadota</taxon>
        <taxon>Betaproteobacteria</taxon>
        <taxon>Neisseriales</taxon>
        <taxon>Chromobacteriaceae</taxon>
        <taxon>Chromobacterium</taxon>
    </lineage>
</organism>
<dbReference type="AlphaFoldDB" id="A0A202B283"/>
<accession>A0A202B283</accession>
<dbReference type="InterPro" id="IPR004195">
    <property type="entry name" value="Head_decoration_D"/>
</dbReference>
<sequence length="223" mass="22333">MGNPTVAPLQEWWHNGGFLVSEAPGHQSRDQILLTGGQLVLAGTVLGQISSSNSSPVASAAAGPANVGNGTLTIGTQPQAGFTPAGVFTITLTAPTVFSITGPGNFNNVDLPIGTALDADGMVFTVAAGSTPFAAGDSFTITVTSPGTAGQWRPLNPAATDGSQVAAGVLFATKDVTSGPKPALGITRLAEVNGSELLWPPGITPTQQAAAVSQLAQAHILVR</sequence>
<dbReference type="Pfam" id="PF02924">
    <property type="entry name" value="HDPD"/>
    <property type="match status" value="1"/>
</dbReference>
<evidence type="ECO:0000313" key="1">
    <source>
        <dbReference type="EMBL" id="OVE45593.1"/>
    </source>
</evidence>
<comment type="caution">
    <text evidence="1">The sequence shown here is derived from an EMBL/GenBank/DDBJ whole genome shotgun (WGS) entry which is preliminary data.</text>
</comment>
<dbReference type="Proteomes" id="UP000196342">
    <property type="component" value="Unassembled WGS sequence"/>
</dbReference>
<dbReference type="EMBL" id="NHOO01000032">
    <property type="protein sequence ID" value="OVE45593.1"/>
    <property type="molecule type" value="Genomic_DNA"/>
</dbReference>
<reference evidence="1 2" key="1">
    <citation type="submission" date="2017-05" db="EMBL/GenBank/DDBJ databases">
        <title>Chromobacterium violaceum GHPS1 isolated from Hydrocarbon polluted soil in French Guiana display an awesome secondary metabolite arsenal and a battery of drug and heavy-metal-resistance and detoxification of xenobiotics proteins.</title>
        <authorList>
            <person name="Belbahri L."/>
        </authorList>
    </citation>
    <scope>NUCLEOTIDE SEQUENCE [LARGE SCALE GENOMIC DNA]</scope>
    <source>
        <strain evidence="1 2">GHPS1</strain>
    </source>
</reference>
<proteinExistence type="predicted"/>